<dbReference type="EMBL" id="PSQE01000003">
    <property type="protein sequence ID" value="RHN69326.1"/>
    <property type="molecule type" value="Genomic_DNA"/>
</dbReference>
<dbReference type="Gramene" id="rna17777">
    <property type="protein sequence ID" value="RHN69326.1"/>
    <property type="gene ID" value="gene17777"/>
</dbReference>
<accession>A0A396IUE2</accession>
<protein>
    <recommendedName>
        <fullName evidence="1">KIB1-4 beta-propeller domain-containing protein</fullName>
    </recommendedName>
</protein>
<name>A0A396IUE2_MEDTR</name>
<proteinExistence type="predicted"/>
<evidence type="ECO:0000259" key="1">
    <source>
        <dbReference type="Pfam" id="PF03478"/>
    </source>
</evidence>
<dbReference type="SUPFAM" id="SSF69304">
    <property type="entry name" value="Tricorn protease N-terminal domain"/>
    <property type="match status" value="1"/>
</dbReference>
<evidence type="ECO:0000313" key="2">
    <source>
        <dbReference type="EMBL" id="RHN69326.1"/>
    </source>
</evidence>
<comment type="caution">
    <text evidence="2">The sequence shown here is derived from an EMBL/GenBank/DDBJ whole genome shotgun (WGS) entry which is preliminary data.</text>
</comment>
<dbReference type="PANTHER" id="PTHR33800">
    <property type="entry name" value="OS06G0113600 PROTEIN"/>
    <property type="match status" value="1"/>
</dbReference>
<dbReference type="Pfam" id="PF03478">
    <property type="entry name" value="Beta-prop_KIB1-4"/>
    <property type="match status" value="1"/>
</dbReference>
<reference evidence="3" key="1">
    <citation type="journal article" date="2018" name="Nat. Plants">
        <title>Whole-genome landscape of Medicago truncatula symbiotic genes.</title>
        <authorList>
            <person name="Pecrix Y."/>
            <person name="Staton S.E."/>
            <person name="Sallet E."/>
            <person name="Lelandais-Briere C."/>
            <person name="Moreau S."/>
            <person name="Carrere S."/>
            <person name="Blein T."/>
            <person name="Jardinaud M.F."/>
            <person name="Latrasse D."/>
            <person name="Zouine M."/>
            <person name="Zahm M."/>
            <person name="Kreplak J."/>
            <person name="Mayjonade B."/>
            <person name="Satge C."/>
            <person name="Perez M."/>
            <person name="Cauet S."/>
            <person name="Marande W."/>
            <person name="Chantry-Darmon C."/>
            <person name="Lopez-Roques C."/>
            <person name="Bouchez O."/>
            <person name="Berard A."/>
            <person name="Debelle F."/>
            <person name="Munos S."/>
            <person name="Bendahmane A."/>
            <person name="Berges H."/>
            <person name="Niebel A."/>
            <person name="Buitink J."/>
            <person name="Frugier F."/>
            <person name="Benhamed M."/>
            <person name="Crespi M."/>
            <person name="Gouzy J."/>
            <person name="Gamas P."/>
        </authorList>
    </citation>
    <scope>NUCLEOTIDE SEQUENCE [LARGE SCALE GENOMIC DNA]</scope>
    <source>
        <strain evidence="3">cv. Jemalong A17</strain>
    </source>
</reference>
<evidence type="ECO:0000313" key="3">
    <source>
        <dbReference type="Proteomes" id="UP000265566"/>
    </source>
</evidence>
<feature type="domain" description="KIB1-4 beta-propeller" evidence="1">
    <location>
        <begin position="10"/>
        <end position="220"/>
    </location>
</feature>
<organism evidence="2 3">
    <name type="scientific">Medicago truncatula</name>
    <name type="common">Barrel medic</name>
    <name type="synonym">Medicago tribuloides</name>
    <dbReference type="NCBI Taxonomy" id="3880"/>
    <lineage>
        <taxon>Eukaryota</taxon>
        <taxon>Viridiplantae</taxon>
        <taxon>Streptophyta</taxon>
        <taxon>Embryophyta</taxon>
        <taxon>Tracheophyta</taxon>
        <taxon>Spermatophyta</taxon>
        <taxon>Magnoliopsida</taxon>
        <taxon>eudicotyledons</taxon>
        <taxon>Gunneridae</taxon>
        <taxon>Pentapetalae</taxon>
        <taxon>rosids</taxon>
        <taxon>fabids</taxon>
        <taxon>Fabales</taxon>
        <taxon>Fabaceae</taxon>
        <taxon>Papilionoideae</taxon>
        <taxon>50 kb inversion clade</taxon>
        <taxon>NPAAA clade</taxon>
        <taxon>Hologalegina</taxon>
        <taxon>IRL clade</taxon>
        <taxon>Trifolieae</taxon>
        <taxon>Medicago</taxon>
    </lineage>
</organism>
<dbReference type="PANTHER" id="PTHR33800:SF13">
    <property type="entry name" value="OS06G0113600 PROTEIN"/>
    <property type="match status" value="1"/>
</dbReference>
<sequence>MINNYFMYAYQGSSSGYLILSEYKSFILLNPFTRRMMVINHSPFEVDIYGFACQVLLVFSRGSTEFDLVVLFKIYHNLHVYQSRNLDWVTYLTSHKVVDFVVLHNTIYVVTNKANIGILNLNSANIIFLEFKSTRSVTPAMSHVRLVRCDEYLLVLNIRSNAIFNVYKIDFSTMNYVKLKTLDDIALFYAPEKRYYALTNPHMWGYKNNNVYVIDLPSDKYIEYKGDDNKMPKLVLPIGYGTSPSKQPYLDWYFRHLHY</sequence>
<dbReference type="AlphaFoldDB" id="A0A396IUE2"/>
<dbReference type="InterPro" id="IPR005174">
    <property type="entry name" value="KIB1-4_b-propeller"/>
</dbReference>
<dbReference type="Proteomes" id="UP000265566">
    <property type="component" value="Chromosome 3"/>
</dbReference>
<gene>
    <name evidence="2" type="ORF">MtrunA17_Chr3g0123471</name>
</gene>